<organism evidence="3 4">
    <name type="scientific">Tangfeifania diversioriginum</name>
    <dbReference type="NCBI Taxonomy" id="1168035"/>
    <lineage>
        <taxon>Bacteria</taxon>
        <taxon>Pseudomonadati</taxon>
        <taxon>Bacteroidota</taxon>
        <taxon>Bacteroidia</taxon>
        <taxon>Marinilabiliales</taxon>
        <taxon>Prolixibacteraceae</taxon>
        <taxon>Tangfeifania</taxon>
    </lineage>
</organism>
<sequence length="366" mass="41532">MEERLLTLVVLPYSKAQILKARLEENEIECYLEDINLMEGAATSVKVKIMEKDVREAFPVLEKLLGKKPIAAKKKVEKKDDHILVPVDFSTASAKSCKMAFNIASHLGTKLVFMHCYINPIVHSVPYGDVYMYDSTLLARMDEAEKNANEDFQKFTTKLVNDIGKEKWDAVETDFIIKSGYADEDILAYAEDNNSRLIVMGTGDETANVIGSITADIIYNAKVPVLVVPEKMPEKELSEFNRVLYATNFDEKDFLVIEKLVGLLKPFEAKVFCVHVGKTKQSDWDTAKLEGMKEVLNENYQSKDFDCRLISGDDILEALDSFIEKENIDIISLTTHKRNMISRLFNPSVARKMVFHTQTPLLIFHA</sequence>
<dbReference type="InterPro" id="IPR006015">
    <property type="entry name" value="Universal_stress_UspA"/>
</dbReference>
<name>A0A1M6HM67_9BACT</name>
<dbReference type="STRING" id="1168035.SAMN05444280_11411"/>
<gene>
    <name evidence="3" type="ORF">SAMN05444280_11411</name>
</gene>
<dbReference type="InterPro" id="IPR006016">
    <property type="entry name" value="UspA"/>
</dbReference>
<dbReference type="OrthoDB" id="9788959at2"/>
<dbReference type="PRINTS" id="PR01438">
    <property type="entry name" value="UNVRSLSTRESS"/>
</dbReference>
<evidence type="ECO:0000313" key="3">
    <source>
        <dbReference type="EMBL" id="SHJ23333.1"/>
    </source>
</evidence>
<dbReference type="PANTHER" id="PTHR46268">
    <property type="entry name" value="STRESS RESPONSE PROTEIN NHAX"/>
    <property type="match status" value="1"/>
</dbReference>
<dbReference type="AlphaFoldDB" id="A0A1M6HM67"/>
<evidence type="ECO:0000259" key="2">
    <source>
        <dbReference type="Pfam" id="PF00582"/>
    </source>
</evidence>
<evidence type="ECO:0000313" key="4">
    <source>
        <dbReference type="Proteomes" id="UP000184050"/>
    </source>
</evidence>
<dbReference type="Gene3D" id="3.40.50.620">
    <property type="entry name" value="HUPs"/>
    <property type="match status" value="2"/>
</dbReference>
<reference evidence="3 4" key="1">
    <citation type="submission" date="2016-11" db="EMBL/GenBank/DDBJ databases">
        <authorList>
            <person name="Jaros S."/>
            <person name="Januszkiewicz K."/>
            <person name="Wedrychowicz H."/>
        </authorList>
    </citation>
    <scope>NUCLEOTIDE SEQUENCE [LARGE SCALE GENOMIC DNA]</scope>
    <source>
        <strain evidence="3 4">DSM 27063</strain>
    </source>
</reference>
<proteinExistence type="inferred from homology"/>
<dbReference type="Pfam" id="PF00582">
    <property type="entry name" value="Usp"/>
    <property type="match status" value="2"/>
</dbReference>
<dbReference type="Proteomes" id="UP000184050">
    <property type="component" value="Unassembled WGS sequence"/>
</dbReference>
<accession>A0A1M6HM67</accession>
<feature type="domain" description="UspA" evidence="2">
    <location>
        <begin position="82"/>
        <end position="229"/>
    </location>
</feature>
<comment type="similarity">
    <text evidence="1">Belongs to the universal stress protein A family.</text>
</comment>
<dbReference type="RefSeq" id="WP_073169016.1">
    <property type="nucleotide sequence ID" value="NZ_FQZE01000014.1"/>
</dbReference>
<dbReference type="CDD" id="cd00293">
    <property type="entry name" value="USP-like"/>
    <property type="match status" value="2"/>
</dbReference>
<keyword evidence="4" id="KW-1185">Reference proteome</keyword>
<protein>
    <submittedName>
        <fullName evidence="3">Nucleotide-binding universal stress protein, UspA family</fullName>
    </submittedName>
</protein>
<feature type="domain" description="UspA" evidence="2">
    <location>
        <begin position="240"/>
        <end position="364"/>
    </location>
</feature>
<dbReference type="SUPFAM" id="SSF52402">
    <property type="entry name" value="Adenine nucleotide alpha hydrolases-like"/>
    <property type="match status" value="2"/>
</dbReference>
<dbReference type="PANTHER" id="PTHR46268:SF6">
    <property type="entry name" value="UNIVERSAL STRESS PROTEIN UP12"/>
    <property type="match status" value="1"/>
</dbReference>
<dbReference type="EMBL" id="FQZE01000014">
    <property type="protein sequence ID" value="SHJ23333.1"/>
    <property type="molecule type" value="Genomic_DNA"/>
</dbReference>
<evidence type="ECO:0000256" key="1">
    <source>
        <dbReference type="ARBA" id="ARBA00008791"/>
    </source>
</evidence>
<dbReference type="InterPro" id="IPR014729">
    <property type="entry name" value="Rossmann-like_a/b/a_fold"/>
</dbReference>